<feature type="compositionally biased region" description="Polar residues" evidence="1">
    <location>
        <begin position="1"/>
        <end position="11"/>
    </location>
</feature>
<dbReference type="EMBL" id="AVOT02059356">
    <property type="protein sequence ID" value="MBW0553025.1"/>
    <property type="molecule type" value="Genomic_DNA"/>
</dbReference>
<feature type="region of interest" description="Disordered" evidence="1">
    <location>
        <begin position="1"/>
        <end position="22"/>
    </location>
</feature>
<accession>A0A9Q3P9F8</accession>
<name>A0A9Q3P9F8_9BASI</name>
<sequence>MVTFSGPNSIFPNEGPKIQRPFQRRNPQLISLSIHGDNQKTIQGSQPPDPAGVGLAINSGLFQAIILRGYTFFKSVVKESSISILLGKLNWSIQASINQTVSTSPNWANLCYTVRIKSNSSNFKISRSVLTQFRQYSW</sequence>
<organism evidence="2 3">
    <name type="scientific">Austropuccinia psidii MF-1</name>
    <dbReference type="NCBI Taxonomy" id="1389203"/>
    <lineage>
        <taxon>Eukaryota</taxon>
        <taxon>Fungi</taxon>
        <taxon>Dikarya</taxon>
        <taxon>Basidiomycota</taxon>
        <taxon>Pucciniomycotina</taxon>
        <taxon>Pucciniomycetes</taxon>
        <taxon>Pucciniales</taxon>
        <taxon>Sphaerophragmiaceae</taxon>
        <taxon>Austropuccinia</taxon>
    </lineage>
</organism>
<reference evidence="2" key="1">
    <citation type="submission" date="2021-03" db="EMBL/GenBank/DDBJ databases">
        <title>Draft genome sequence of rust myrtle Austropuccinia psidii MF-1, a brazilian biotype.</title>
        <authorList>
            <person name="Quecine M.C."/>
            <person name="Pachon D.M.R."/>
            <person name="Bonatelli M.L."/>
            <person name="Correr F.H."/>
            <person name="Franceschini L.M."/>
            <person name="Leite T.F."/>
            <person name="Margarido G.R.A."/>
            <person name="Almeida C.A."/>
            <person name="Ferrarezi J.A."/>
            <person name="Labate C.A."/>
        </authorList>
    </citation>
    <scope>NUCLEOTIDE SEQUENCE</scope>
    <source>
        <strain evidence="2">MF-1</strain>
    </source>
</reference>
<keyword evidence="3" id="KW-1185">Reference proteome</keyword>
<dbReference type="Proteomes" id="UP000765509">
    <property type="component" value="Unassembled WGS sequence"/>
</dbReference>
<comment type="caution">
    <text evidence="2">The sequence shown here is derived from an EMBL/GenBank/DDBJ whole genome shotgun (WGS) entry which is preliminary data.</text>
</comment>
<dbReference type="AlphaFoldDB" id="A0A9Q3P9F8"/>
<gene>
    <name evidence="2" type="ORF">O181_092740</name>
</gene>
<protein>
    <submittedName>
        <fullName evidence="2">Uncharacterized protein</fullName>
    </submittedName>
</protein>
<proteinExistence type="predicted"/>
<evidence type="ECO:0000313" key="2">
    <source>
        <dbReference type="EMBL" id="MBW0553025.1"/>
    </source>
</evidence>
<evidence type="ECO:0000313" key="3">
    <source>
        <dbReference type="Proteomes" id="UP000765509"/>
    </source>
</evidence>
<evidence type="ECO:0000256" key="1">
    <source>
        <dbReference type="SAM" id="MobiDB-lite"/>
    </source>
</evidence>